<feature type="compositionally biased region" description="Polar residues" evidence="8">
    <location>
        <begin position="829"/>
        <end position="840"/>
    </location>
</feature>
<comment type="subcellular location">
    <subcellularLocation>
        <location evidence="2">Chromosome</location>
    </subcellularLocation>
    <subcellularLocation>
        <location evidence="1">Nucleus</location>
    </subcellularLocation>
</comment>
<evidence type="ECO:0000313" key="10">
    <source>
        <dbReference type="Proteomes" id="UP000008281"/>
    </source>
</evidence>
<dbReference type="CTD" id="9811912"/>
<dbReference type="AlphaFoldDB" id="E3LPA8"/>
<feature type="compositionally biased region" description="Basic and acidic residues" evidence="8">
    <location>
        <begin position="953"/>
        <end position="964"/>
    </location>
</feature>
<dbReference type="GO" id="GO:0032259">
    <property type="term" value="P:methylation"/>
    <property type="evidence" value="ECO:0007669"/>
    <property type="project" value="UniProtKB-KW"/>
</dbReference>
<evidence type="ECO:0000256" key="7">
    <source>
        <dbReference type="ARBA" id="ARBA00023242"/>
    </source>
</evidence>
<dbReference type="GeneID" id="9811912"/>
<evidence type="ECO:0000256" key="1">
    <source>
        <dbReference type="ARBA" id="ARBA00004123"/>
    </source>
</evidence>
<proteinExistence type="predicted"/>
<dbReference type="OMA" id="CYPAGAR"/>
<dbReference type="PROSITE" id="PS50280">
    <property type="entry name" value="SET"/>
    <property type="match status" value="1"/>
</dbReference>
<dbReference type="KEGG" id="crq:GCK72_018575"/>
<sequence length="964" mass="107739">MDSPSTSSQENVPKRVNNEIMEDDSMDNTNPDVAMTGPDGNIKNEREPLREVPPSENAVQFNKKVYQKKQVEDYVNNVPFVDNNYPSATFKPVERKFLNIETIAGSDHSKGWFLPDADVKCVICFEKEDSDGNDELIQCHGCMSGEMEGEERIAELNKQEIEAYEASKKANSSARGPPIMKPKLRNIPDRSCRSKFHMSCIMKYNAGSFFFQYAARLECQAKFLCPLHCCNKCNLAHQKQSAYAPGLTECALCLRAFHLDTCYPAGARDHYVTMEVGEKEKKKKIKFELIICPAHYEEEEEMANKTKRKSLPPSGIIKTGKIDRPIREHLRGCCNVACVFDTNENLINCRTCVRAFHRECCEVQTIDGEIVPEDQCESCICGDEIPLNVLVLSLWEGTKGFWLGKTVSWYKFPTSARKNAKFEKLGYTVVEWLSPEPSKTPVMSIVPVNTIAPLIESYSGLAPPKYKKFWKDSFTEQNEQGFASHPSVAKKAYASVKTSKYSNNNIKQKGSLTDGDVCNCEAGIPNRCTEDSDCISVATNYECPPSCTDGGKICNNRKISTAYINPKIELLETTFKGIGVFAKEDIANGEFLAEYAGDIIDKEERKRRLDVVSKSRDFQANHYMLDLVHGKTIDAAIRGNISRYINHSCEPNSGVFQMSIPLNKQGTYYDTRGYVKTIKNIKKGDEITFCYEMDDLDNLPVCRCESVNCTGTMGKSAAKVKEEQERKEANRRRAMNNNKAKNSKKVQPKKQGSGINVVQNITRQPDLQSPSNQLIRQQPLRSSLHNRVVSKTITTPNPVTPPPRAASAKRLSSVEVRTPRMTLKRTASPAASSAGENQFNAAAPPASRQTPAGRRTPKTTVSPSSRQHPANLRGSKNNTAVSMKSTPRKRQNETESQSTPNKRTAVQSSPRLSISALELDDSFSPGRMEKVIPNESKEETSSSEKITGPILRECPRNRRSKDGK</sequence>
<feature type="region of interest" description="Disordered" evidence="8">
    <location>
        <begin position="714"/>
        <end position="964"/>
    </location>
</feature>
<dbReference type="Pfam" id="PF00856">
    <property type="entry name" value="SET"/>
    <property type="match status" value="1"/>
</dbReference>
<dbReference type="InterPro" id="IPR050777">
    <property type="entry name" value="SET2_Histone-Lys_MeTrsfase"/>
</dbReference>
<feature type="compositionally biased region" description="Polar residues" evidence="8">
    <location>
        <begin position="753"/>
        <end position="791"/>
    </location>
</feature>
<feature type="compositionally biased region" description="Polar residues" evidence="8">
    <location>
        <begin position="1"/>
        <end position="11"/>
    </location>
</feature>
<evidence type="ECO:0000256" key="3">
    <source>
        <dbReference type="ARBA" id="ARBA00022454"/>
    </source>
</evidence>
<dbReference type="eggNOG" id="KOG1081">
    <property type="taxonomic scope" value="Eukaryota"/>
</dbReference>
<dbReference type="GO" id="GO:0042464">
    <property type="term" value="P:dosage compensation by hypoactivation of X chromosome"/>
    <property type="evidence" value="ECO:0007669"/>
    <property type="project" value="EnsemblMetazoa"/>
</dbReference>
<keyword evidence="5" id="KW-0808">Transferase</keyword>
<dbReference type="SMART" id="SM00317">
    <property type="entry name" value="SET"/>
    <property type="match status" value="1"/>
</dbReference>
<organism evidence="10">
    <name type="scientific">Caenorhabditis remanei</name>
    <name type="common">Caenorhabditis vulgaris</name>
    <dbReference type="NCBI Taxonomy" id="31234"/>
    <lineage>
        <taxon>Eukaryota</taxon>
        <taxon>Metazoa</taxon>
        <taxon>Ecdysozoa</taxon>
        <taxon>Nematoda</taxon>
        <taxon>Chromadorea</taxon>
        <taxon>Rhabditida</taxon>
        <taxon>Rhabditina</taxon>
        <taxon>Rhabditomorpha</taxon>
        <taxon>Rhabditoidea</taxon>
        <taxon>Rhabditidae</taxon>
        <taxon>Peloderinae</taxon>
        <taxon>Caenorhabditis</taxon>
    </lineage>
</organism>
<dbReference type="GO" id="GO:0018992">
    <property type="term" value="P:germ-line sex determination"/>
    <property type="evidence" value="ECO:0007669"/>
    <property type="project" value="EnsemblMetazoa"/>
</dbReference>
<feature type="compositionally biased region" description="Basic and acidic residues" evidence="8">
    <location>
        <begin position="719"/>
        <end position="728"/>
    </location>
</feature>
<feature type="region of interest" description="Disordered" evidence="8">
    <location>
        <begin position="1"/>
        <end position="54"/>
    </location>
</feature>
<evidence type="ECO:0000256" key="2">
    <source>
        <dbReference type="ARBA" id="ARBA00004286"/>
    </source>
</evidence>
<dbReference type="InterPro" id="IPR001214">
    <property type="entry name" value="SET_dom"/>
</dbReference>
<evidence type="ECO:0000256" key="8">
    <source>
        <dbReference type="SAM" id="MobiDB-lite"/>
    </source>
</evidence>
<evidence type="ECO:0000256" key="6">
    <source>
        <dbReference type="ARBA" id="ARBA00022691"/>
    </source>
</evidence>
<keyword evidence="3" id="KW-0158">Chromosome</keyword>
<dbReference type="PANTHER" id="PTHR22884">
    <property type="entry name" value="SET DOMAIN PROTEINS"/>
    <property type="match status" value="1"/>
</dbReference>
<feature type="compositionally biased region" description="Polar residues" evidence="8">
    <location>
        <begin position="894"/>
        <end position="912"/>
    </location>
</feature>
<dbReference type="STRING" id="31234.E3LPA8"/>
<dbReference type="FunCoup" id="E3LPA8">
    <property type="interactions" value="72"/>
</dbReference>
<keyword evidence="6" id="KW-0949">S-adenosyl-L-methionine</keyword>
<evidence type="ECO:0000256" key="4">
    <source>
        <dbReference type="ARBA" id="ARBA00022603"/>
    </source>
</evidence>
<dbReference type="GO" id="GO:0031507">
    <property type="term" value="P:heterochromatin formation"/>
    <property type="evidence" value="ECO:0007669"/>
    <property type="project" value="EnsemblMetazoa"/>
</dbReference>
<gene>
    <name evidence="9" type="primary">Cre-mes-4</name>
    <name evidence="9" type="ORF">CRE_27557</name>
</gene>
<feature type="compositionally biased region" description="Basic and acidic residues" evidence="8">
    <location>
        <begin position="927"/>
        <end position="942"/>
    </location>
</feature>
<dbReference type="EMBL" id="DS268412">
    <property type="protein sequence ID" value="EFP05858.1"/>
    <property type="molecule type" value="Genomic_DNA"/>
</dbReference>
<evidence type="ECO:0000256" key="5">
    <source>
        <dbReference type="ARBA" id="ARBA00022679"/>
    </source>
</evidence>
<feature type="compositionally biased region" description="Polar residues" evidence="8">
    <location>
        <begin position="858"/>
        <end position="885"/>
    </location>
</feature>
<name>E3LPA8_CAERE</name>
<keyword evidence="10" id="KW-1185">Reference proteome</keyword>
<dbReference type="PROSITE" id="PS51215">
    <property type="entry name" value="AWS"/>
    <property type="match status" value="1"/>
</dbReference>
<evidence type="ECO:0000313" key="9">
    <source>
        <dbReference type="EMBL" id="EFP05858.1"/>
    </source>
</evidence>
<keyword evidence="7" id="KW-0539">Nucleus</keyword>
<dbReference type="SUPFAM" id="SSF82199">
    <property type="entry name" value="SET domain"/>
    <property type="match status" value="1"/>
</dbReference>
<reference evidence="9" key="1">
    <citation type="submission" date="2007-07" db="EMBL/GenBank/DDBJ databases">
        <title>PCAP assembly of the Caenorhabditis remanei genome.</title>
        <authorList>
            <consortium name="The Caenorhabditis remanei Sequencing Consortium"/>
            <person name="Wilson R.K."/>
        </authorList>
    </citation>
    <scope>NUCLEOTIDE SEQUENCE [LARGE SCALE GENOMIC DNA]</scope>
    <source>
        <strain evidence="9">PB4641</strain>
    </source>
</reference>
<dbReference type="RefSeq" id="XP_003114520.2">
    <property type="nucleotide sequence ID" value="XM_003114472.2"/>
</dbReference>
<dbReference type="GO" id="GO:0000805">
    <property type="term" value="C:X chromosome"/>
    <property type="evidence" value="ECO:0007669"/>
    <property type="project" value="EnsemblMetazoa"/>
</dbReference>
<dbReference type="HOGENOM" id="CLU_307002_0_0_1"/>
<dbReference type="OrthoDB" id="422362at2759"/>
<dbReference type="GO" id="GO:0000785">
    <property type="term" value="C:chromatin"/>
    <property type="evidence" value="ECO:0007669"/>
    <property type="project" value="EnsemblMetazoa"/>
</dbReference>
<dbReference type="GO" id="GO:0000228">
    <property type="term" value="C:nuclear chromosome"/>
    <property type="evidence" value="ECO:0007669"/>
    <property type="project" value="EnsemblMetazoa"/>
</dbReference>
<dbReference type="InterPro" id="IPR006560">
    <property type="entry name" value="AWS_dom"/>
</dbReference>
<dbReference type="Proteomes" id="UP000008281">
    <property type="component" value="Unassembled WGS sequence"/>
</dbReference>
<accession>E3LPA8</accession>
<dbReference type="GO" id="GO:0046975">
    <property type="term" value="F:histone H3K36 methyltransferase activity"/>
    <property type="evidence" value="ECO:0007669"/>
    <property type="project" value="EnsemblMetazoa"/>
</dbReference>
<dbReference type="GO" id="GO:0030849">
    <property type="term" value="C:autosome"/>
    <property type="evidence" value="ECO:0007669"/>
    <property type="project" value="EnsemblMetazoa"/>
</dbReference>
<protein>
    <submittedName>
        <fullName evidence="9">CRE-MES-4 protein</fullName>
    </submittedName>
</protein>
<keyword evidence="4" id="KW-0489">Methyltransferase</keyword>
<dbReference type="Gene3D" id="2.170.270.10">
    <property type="entry name" value="SET domain"/>
    <property type="match status" value="1"/>
</dbReference>
<dbReference type="InterPro" id="IPR046341">
    <property type="entry name" value="SET_dom_sf"/>
</dbReference>